<dbReference type="SUPFAM" id="SSF81624">
    <property type="entry name" value="N-terminal domain of MutM-like DNA repair proteins"/>
    <property type="match status" value="1"/>
</dbReference>
<keyword evidence="10" id="KW-0238">DNA-binding</keyword>
<evidence type="ECO:0000256" key="15">
    <source>
        <dbReference type="ARBA" id="ARBA00044632"/>
    </source>
</evidence>
<dbReference type="SMART" id="SM01232">
    <property type="entry name" value="H2TH"/>
    <property type="match status" value="1"/>
</dbReference>
<dbReference type="Pfam" id="PF01149">
    <property type="entry name" value="Fapy_DNA_glyco"/>
    <property type="match status" value="1"/>
</dbReference>
<evidence type="ECO:0008006" key="19">
    <source>
        <dbReference type="Google" id="ProtNLM"/>
    </source>
</evidence>
<accession>A0A381RR75</accession>
<comment type="catalytic activity">
    <reaction evidence="15">
        <text>2'-deoxyribonucleotide-(2'-deoxyribose 5'-phosphate)-2'-deoxyribonucleotide-DNA = a 3'-end 2'-deoxyribonucleotide-(2,3-dehydro-2,3-deoxyribose 5'-phosphate)-DNA + a 5'-end 5'-phospho-2'-deoxyribonucleoside-DNA + H(+)</text>
        <dbReference type="Rhea" id="RHEA:66592"/>
        <dbReference type="Rhea" id="RHEA-COMP:13180"/>
        <dbReference type="Rhea" id="RHEA-COMP:16897"/>
        <dbReference type="Rhea" id="RHEA-COMP:17067"/>
        <dbReference type="ChEBI" id="CHEBI:15378"/>
        <dbReference type="ChEBI" id="CHEBI:136412"/>
        <dbReference type="ChEBI" id="CHEBI:157695"/>
        <dbReference type="ChEBI" id="CHEBI:167181"/>
        <dbReference type="EC" id="4.2.99.18"/>
    </reaction>
</comment>
<dbReference type="GO" id="GO:0003684">
    <property type="term" value="F:damaged DNA binding"/>
    <property type="evidence" value="ECO:0007669"/>
    <property type="project" value="InterPro"/>
</dbReference>
<keyword evidence="14" id="KW-0326">Glycosidase</keyword>
<dbReference type="GO" id="GO:0008270">
    <property type="term" value="F:zinc ion binding"/>
    <property type="evidence" value="ECO:0007669"/>
    <property type="project" value="UniProtKB-KW"/>
</dbReference>
<dbReference type="AlphaFoldDB" id="A0A381RR75"/>
<protein>
    <recommendedName>
        <fullName evidence="19">Formamidopyrimidine-DNA glycosylase catalytic domain-containing protein</fullName>
    </recommendedName>
</protein>
<evidence type="ECO:0000256" key="6">
    <source>
        <dbReference type="ARBA" id="ARBA00022763"/>
    </source>
</evidence>
<keyword evidence="9" id="KW-0862">Zinc</keyword>
<evidence type="ECO:0000256" key="9">
    <source>
        <dbReference type="ARBA" id="ARBA00022833"/>
    </source>
</evidence>
<dbReference type="FunFam" id="1.10.8.50:FF:000003">
    <property type="entry name" value="Formamidopyrimidine-DNA glycosylase"/>
    <property type="match status" value="1"/>
</dbReference>
<name>A0A381RR75_9ZZZZ</name>
<evidence type="ECO:0000256" key="7">
    <source>
        <dbReference type="ARBA" id="ARBA00022771"/>
    </source>
</evidence>
<proteinExistence type="inferred from homology"/>
<dbReference type="InterPro" id="IPR035937">
    <property type="entry name" value="FPG_N"/>
</dbReference>
<comment type="catalytic activity">
    <reaction evidence="1">
        <text>Hydrolysis of DNA containing ring-opened 7-methylguanine residues, releasing 2,6-diamino-4-hydroxy-5-(N-methyl)formamidopyrimidine.</text>
        <dbReference type="EC" id="3.2.2.23"/>
    </reaction>
</comment>
<evidence type="ECO:0000256" key="2">
    <source>
        <dbReference type="ARBA" id="ARBA00001947"/>
    </source>
</evidence>
<keyword evidence="12" id="KW-0456">Lyase</keyword>
<comment type="cofactor">
    <cofactor evidence="2">
        <name>Zn(2+)</name>
        <dbReference type="ChEBI" id="CHEBI:29105"/>
    </cofactor>
</comment>
<dbReference type="InterPro" id="IPR012319">
    <property type="entry name" value="FPG_cat"/>
</dbReference>
<dbReference type="GO" id="GO:0034039">
    <property type="term" value="F:8-oxo-7,8-dihydroguanine DNA N-glycosylase activity"/>
    <property type="evidence" value="ECO:0007669"/>
    <property type="project" value="TreeGrafter"/>
</dbReference>
<dbReference type="Gene3D" id="1.10.8.50">
    <property type="match status" value="1"/>
</dbReference>
<dbReference type="EMBL" id="UINC01002229">
    <property type="protein sequence ID" value="SUZ94380.1"/>
    <property type="molecule type" value="Genomic_DNA"/>
</dbReference>
<dbReference type="SUPFAM" id="SSF57716">
    <property type="entry name" value="Glucocorticoid receptor-like (DNA-binding domain)"/>
    <property type="match status" value="1"/>
</dbReference>
<keyword evidence="6" id="KW-0227">DNA damage</keyword>
<keyword evidence="7" id="KW-0863">Zinc-finger</keyword>
<gene>
    <name evidence="18" type="ORF">METZ01_LOCUS47234</name>
</gene>
<dbReference type="PANTHER" id="PTHR22993">
    <property type="entry name" value="FORMAMIDOPYRIMIDINE-DNA GLYCOSYLASE"/>
    <property type="match status" value="1"/>
</dbReference>
<evidence type="ECO:0000256" key="3">
    <source>
        <dbReference type="ARBA" id="ARBA00009409"/>
    </source>
</evidence>
<evidence type="ECO:0000256" key="5">
    <source>
        <dbReference type="ARBA" id="ARBA00022723"/>
    </source>
</evidence>
<evidence type="ECO:0000256" key="4">
    <source>
        <dbReference type="ARBA" id="ARBA00011245"/>
    </source>
</evidence>
<feature type="domain" description="FPG-type" evidence="16">
    <location>
        <begin position="247"/>
        <end position="283"/>
    </location>
</feature>
<keyword evidence="13" id="KW-0511">Multifunctional enzyme</keyword>
<evidence type="ECO:0000256" key="8">
    <source>
        <dbReference type="ARBA" id="ARBA00022801"/>
    </source>
</evidence>
<evidence type="ECO:0000313" key="18">
    <source>
        <dbReference type="EMBL" id="SUZ94380.1"/>
    </source>
</evidence>
<feature type="domain" description="Formamidopyrimidine-DNA glycosylase catalytic" evidence="17">
    <location>
        <begin position="2"/>
        <end position="117"/>
    </location>
</feature>
<evidence type="ECO:0000256" key="13">
    <source>
        <dbReference type="ARBA" id="ARBA00023268"/>
    </source>
</evidence>
<reference evidence="18" key="1">
    <citation type="submission" date="2018-05" db="EMBL/GenBank/DDBJ databases">
        <authorList>
            <person name="Lanie J.A."/>
            <person name="Ng W.-L."/>
            <person name="Kazmierczak K.M."/>
            <person name="Andrzejewski T.M."/>
            <person name="Davidsen T.M."/>
            <person name="Wayne K.J."/>
            <person name="Tettelin H."/>
            <person name="Glass J.I."/>
            <person name="Rusch D."/>
            <person name="Podicherti R."/>
            <person name="Tsui H.-C.T."/>
            <person name="Winkler M.E."/>
        </authorList>
    </citation>
    <scope>NUCLEOTIDE SEQUENCE</scope>
</reference>
<dbReference type="Pfam" id="PF06831">
    <property type="entry name" value="H2TH"/>
    <property type="match status" value="1"/>
</dbReference>
<keyword evidence="11" id="KW-0234">DNA repair</keyword>
<keyword evidence="5" id="KW-0479">Metal-binding</keyword>
<dbReference type="Pfam" id="PF06827">
    <property type="entry name" value="zf-FPG_IleRS"/>
    <property type="match status" value="1"/>
</dbReference>
<evidence type="ECO:0000259" key="17">
    <source>
        <dbReference type="PROSITE" id="PS51068"/>
    </source>
</evidence>
<dbReference type="PROSITE" id="PS51066">
    <property type="entry name" value="ZF_FPG_2"/>
    <property type="match status" value="1"/>
</dbReference>
<dbReference type="InterPro" id="IPR000214">
    <property type="entry name" value="Znf_DNA_glyclase/AP_lyase"/>
</dbReference>
<dbReference type="SMART" id="SM00898">
    <property type="entry name" value="Fapy_DNA_glyco"/>
    <property type="match status" value="1"/>
</dbReference>
<dbReference type="InterPro" id="IPR015886">
    <property type="entry name" value="H2TH_FPG"/>
</dbReference>
<comment type="subunit">
    <text evidence="4">Monomer.</text>
</comment>
<dbReference type="InterPro" id="IPR015887">
    <property type="entry name" value="DNA_glyclase_Znf_dom_DNA_BS"/>
</dbReference>
<comment type="similarity">
    <text evidence="3">Belongs to the FPG family.</text>
</comment>
<dbReference type="Gene3D" id="3.20.190.10">
    <property type="entry name" value="MutM-like, N-terminal"/>
    <property type="match status" value="1"/>
</dbReference>
<evidence type="ECO:0000256" key="11">
    <source>
        <dbReference type="ARBA" id="ARBA00023204"/>
    </source>
</evidence>
<dbReference type="NCBIfam" id="NF002211">
    <property type="entry name" value="PRK01103.1"/>
    <property type="match status" value="1"/>
</dbReference>
<dbReference type="InterPro" id="IPR020629">
    <property type="entry name" value="FPG_Glyclase"/>
</dbReference>
<sequence>MPELPEVETVKKGLADFVVNKTIKSVKFSGKKLRFPYSRKFGKKILNKTILNIDRRAKYLLFYLSENYVIIAHLGMSGTFKIVKGRDIKKYKISKHDHMILYFDDGLLIYNDIRRFGYILLTANCPDKHHLLSPLGPEPLGNEFNAEALAETFKGRKRSLKNTLLDQKIISGLGNIYVCEALFRSKILPTKFTNELVRKNGMAKKKLYDLVESINEVIREAIFFGGSSLKDFHHADGKLGYFQNKFKVYGRENESCLQPECKAKIKRIKQSNRSTFYCPKCQK</sequence>
<organism evidence="18">
    <name type="scientific">marine metagenome</name>
    <dbReference type="NCBI Taxonomy" id="408172"/>
    <lineage>
        <taxon>unclassified sequences</taxon>
        <taxon>metagenomes</taxon>
        <taxon>ecological metagenomes</taxon>
    </lineage>
</organism>
<evidence type="ECO:0000256" key="1">
    <source>
        <dbReference type="ARBA" id="ARBA00001668"/>
    </source>
</evidence>
<evidence type="ECO:0000259" key="16">
    <source>
        <dbReference type="PROSITE" id="PS51066"/>
    </source>
</evidence>
<evidence type="ECO:0000256" key="14">
    <source>
        <dbReference type="ARBA" id="ARBA00023295"/>
    </source>
</evidence>
<evidence type="ECO:0000256" key="12">
    <source>
        <dbReference type="ARBA" id="ARBA00023239"/>
    </source>
</evidence>
<dbReference type="PROSITE" id="PS01242">
    <property type="entry name" value="ZF_FPG_1"/>
    <property type="match status" value="1"/>
</dbReference>
<dbReference type="InterPro" id="IPR010979">
    <property type="entry name" value="Ribosomal_uS13-like_H2TH"/>
</dbReference>
<dbReference type="GO" id="GO:0140078">
    <property type="term" value="F:class I DNA-(apurinic or apyrimidinic site) endonuclease activity"/>
    <property type="evidence" value="ECO:0007669"/>
    <property type="project" value="UniProtKB-EC"/>
</dbReference>
<dbReference type="NCBIfam" id="TIGR00577">
    <property type="entry name" value="fpg"/>
    <property type="match status" value="1"/>
</dbReference>
<dbReference type="HAMAP" id="MF_00103">
    <property type="entry name" value="Fapy_DNA_glycosyl"/>
    <property type="match status" value="1"/>
</dbReference>
<evidence type="ECO:0000256" key="10">
    <source>
        <dbReference type="ARBA" id="ARBA00023125"/>
    </source>
</evidence>
<dbReference type="GO" id="GO:0006284">
    <property type="term" value="P:base-excision repair"/>
    <property type="evidence" value="ECO:0007669"/>
    <property type="project" value="InterPro"/>
</dbReference>
<dbReference type="InterPro" id="IPR010663">
    <property type="entry name" value="Znf_FPG/IleRS"/>
</dbReference>
<keyword evidence="8" id="KW-0378">Hydrolase</keyword>
<dbReference type="PANTHER" id="PTHR22993:SF9">
    <property type="entry name" value="FORMAMIDOPYRIMIDINE-DNA GLYCOSYLASE"/>
    <property type="match status" value="1"/>
</dbReference>
<dbReference type="CDD" id="cd08966">
    <property type="entry name" value="EcFpg-like_N"/>
    <property type="match status" value="1"/>
</dbReference>
<dbReference type="SUPFAM" id="SSF46946">
    <property type="entry name" value="S13-like H2TH domain"/>
    <property type="match status" value="1"/>
</dbReference>
<dbReference type="PROSITE" id="PS51068">
    <property type="entry name" value="FPG_CAT"/>
    <property type="match status" value="1"/>
</dbReference>